<dbReference type="RefSeq" id="WP_030797984.1">
    <property type="nucleotide sequence ID" value="NZ_CM007717.1"/>
</dbReference>
<dbReference type="Proteomes" id="UP000502504">
    <property type="component" value="Chromosome"/>
</dbReference>
<evidence type="ECO:0000313" key="6">
    <source>
        <dbReference type="Proteomes" id="UP000502504"/>
    </source>
</evidence>
<dbReference type="EMBL" id="CP050692">
    <property type="protein sequence ID" value="QIT44257.1"/>
    <property type="molecule type" value="Genomic_DNA"/>
</dbReference>
<reference evidence="4 6" key="2">
    <citation type="submission" date="2020-03" db="EMBL/GenBank/DDBJ databases">
        <title>Is there a link between lipid content and antibiotic production in Streptomyces?</title>
        <authorList>
            <person name="David M."/>
            <person name="Lejeune C."/>
            <person name="Abreu S."/>
            <person name="Thibessard A."/>
            <person name="Leblond P."/>
            <person name="Chaminade P."/>
            <person name="Virolle M.-J."/>
        </authorList>
    </citation>
    <scope>NUCLEOTIDE SEQUENCE [LARGE SCALE GENOMIC DNA]</scope>
    <source>
        <strain evidence="4 6">DSM 41481</strain>
    </source>
</reference>
<dbReference type="SUPFAM" id="SSF54427">
    <property type="entry name" value="NTF2-like"/>
    <property type="match status" value="1"/>
</dbReference>
<feature type="domain" description="SnoaL-like" evidence="2">
    <location>
        <begin position="6"/>
        <end position="152"/>
    </location>
</feature>
<evidence type="ECO:0000313" key="3">
    <source>
        <dbReference type="EMBL" id="OOQ53093.1"/>
    </source>
</evidence>
<dbReference type="EMBL" id="LHQL01000007">
    <property type="protein sequence ID" value="OOQ53093.1"/>
    <property type="molecule type" value="Genomic_DNA"/>
</dbReference>
<dbReference type="Proteomes" id="UP000190306">
    <property type="component" value="Chromosome"/>
</dbReference>
<proteinExistence type="predicted"/>
<feature type="region of interest" description="Disordered" evidence="1">
    <location>
        <begin position="103"/>
        <end position="133"/>
    </location>
</feature>
<sequence length="164" mass="18205">MDPIEQLLAERACRRLLLDLVRSLDLDEPASVAELFTEDGTWTWPEGDRRITGRAALRAHFDSRPADRHTRSLMSSVHVEVVSPDTATATSYFTTFRVEHDRTAAVGAGPRNDPRRSEPPAPPATEPDIRIGHYEDTLRRTPDGTWLLAARTLFLPSGGPAPLL</sequence>
<accession>A0AAE7CKB1</accession>
<organism evidence="4 6">
    <name type="scientific">Streptomyces antibioticus</name>
    <dbReference type="NCBI Taxonomy" id="1890"/>
    <lineage>
        <taxon>Bacteria</taxon>
        <taxon>Bacillati</taxon>
        <taxon>Actinomycetota</taxon>
        <taxon>Actinomycetes</taxon>
        <taxon>Kitasatosporales</taxon>
        <taxon>Streptomycetaceae</taxon>
        <taxon>Streptomyces</taxon>
    </lineage>
</organism>
<evidence type="ECO:0000313" key="4">
    <source>
        <dbReference type="EMBL" id="QIT44257.1"/>
    </source>
</evidence>
<gene>
    <name evidence="3" type="ORF">AFM16_12185</name>
    <name evidence="4" type="ORF">HCX60_12360</name>
</gene>
<evidence type="ECO:0000256" key="1">
    <source>
        <dbReference type="SAM" id="MobiDB-lite"/>
    </source>
</evidence>
<name>A0AAE7CKB1_STRAT</name>
<dbReference type="Pfam" id="PF13577">
    <property type="entry name" value="SnoaL_4"/>
    <property type="match status" value="1"/>
</dbReference>
<evidence type="ECO:0000259" key="2">
    <source>
        <dbReference type="Pfam" id="PF13577"/>
    </source>
</evidence>
<dbReference type="AlphaFoldDB" id="A0AAE7CKB1"/>
<keyword evidence="5" id="KW-1185">Reference proteome</keyword>
<dbReference type="InterPro" id="IPR037401">
    <property type="entry name" value="SnoaL-like"/>
</dbReference>
<dbReference type="Gene3D" id="3.10.450.50">
    <property type="match status" value="1"/>
</dbReference>
<reference evidence="3 5" key="1">
    <citation type="submission" date="2015-07" db="EMBL/GenBank/DDBJ databases">
        <title>Draft Genome Sequence of Streptomyces antibioticus, IMRU 3720 reveals insights in the evolution of actinomycin biosynthetic gene clusters in Streptomyces.</title>
        <authorList>
            <person name="Crnovcic I."/>
            <person name="Ruckert C."/>
            <person name="Kalinowksi J."/>
            <person name="Keller U."/>
        </authorList>
    </citation>
    <scope>NUCLEOTIDE SEQUENCE [LARGE SCALE GENOMIC DNA]</scope>
    <source>
        <strain evidence="3 5">DSM 41481</strain>
    </source>
</reference>
<dbReference type="CDD" id="cd00531">
    <property type="entry name" value="NTF2_like"/>
    <property type="match status" value="1"/>
</dbReference>
<protein>
    <submittedName>
        <fullName evidence="4">Nuclear transport factor 2 family protein</fullName>
    </submittedName>
</protein>
<dbReference type="InterPro" id="IPR032710">
    <property type="entry name" value="NTF2-like_dom_sf"/>
</dbReference>
<evidence type="ECO:0000313" key="5">
    <source>
        <dbReference type="Proteomes" id="UP000190306"/>
    </source>
</evidence>